<sequence>MRSTTPTVILMMAAVLLTGCSIPTRGPDQAERDSWSRVIETAIQALPGVVDASHLFDYEGKSRTYHSRLDVQLEDDATPDEAASVVRAMGAQQLPPRYQGDQTEVDLDRMTDSYYANWRFGRDVSREANSAHTWVRVSAPGTQVYWSSRGIDVDQMSNAIGVGAGSEAEPHRATAAMRRIIQDFPELASNYWTVATLEEGDGSATNDHSTLEPGWLNWGSRPLFPSRPRFPSNSELEMWEWFLTDQPTPFFVEISVYDPPGKAGRTLDVAIYPPVGKQLTAAQATQLAERHLPYLAQPGAVVDYAIETRNGPAFAVFVGGCPQPPWRDVSPESQPYARQYERC</sequence>
<keyword evidence="2" id="KW-1185">Reference proteome</keyword>
<organism evidence="1 2">
    <name type="scientific">Nocardia xishanensis</name>
    <dbReference type="NCBI Taxonomy" id="238964"/>
    <lineage>
        <taxon>Bacteria</taxon>
        <taxon>Bacillati</taxon>
        <taxon>Actinomycetota</taxon>
        <taxon>Actinomycetes</taxon>
        <taxon>Mycobacteriales</taxon>
        <taxon>Nocardiaceae</taxon>
        <taxon>Nocardia</taxon>
    </lineage>
</organism>
<dbReference type="RefSeq" id="WP_397096528.1">
    <property type="nucleotide sequence ID" value="NZ_JBIRYO010000065.1"/>
</dbReference>
<proteinExistence type="predicted"/>
<accession>A0ABW7XD15</accession>
<dbReference type="Proteomes" id="UP001611415">
    <property type="component" value="Unassembled WGS sequence"/>
</dbReference>
<evidence type="ECO:0000313" key="1">
    <source>
        <dbReference type="EMBL" id="MFI2478828.1"/>
    </source>
</evidence>
<protein>
    <submittedName>
        <fullName evidence="1">Uncharacterized protein</fullName>
    </submittedName>
</protein>
<reference evidence="1 2" key="1">
    <citation type="submission" date="2024-10" db="EMBL/GenBank/DDBJ databases">
        <title>The Natural Products Discovery Center: Release of the First 8490 Sequenced Strains for Exploring Actinobacteria Biosynthetic Diversity.</title>
        <authorList>
            <person name="Kalkreuter E."/>
            <person name="Kautsar S.A."/>
            <person name="Yang D."/>
            <person name="Bader C.D."/>
            <person name="Teijaro C.N."/>
            <person name="Fluegel L."/>
            <person name="Davis C.M."/>
            <person name="Simpson J.R."/>
            <person name="Lauterbach L."/>
            <person name="Steele A.D."/>
            <person name="Gui C."/>
            <person name="Meng S."/>
            <person name="Li G."/>
            <person name="Viehrig K."/>
            <person name="Ye F."/>
            <person name="Su P."/>
            <person name="Kiefer A.F."/>
            <person name="Nichols A."/>
            <person name="Cepeda A.J."/>
            <person name="Yan W."/>
            <person name="Fan B."/>
            <person name="Jiang Y."/>
            <person name="Adhikari A."/>
            <person name="Zheng C.-J."/>
            <person name="Schuster L."/>
            <person name="Cowan T.M."/>
            <person name="Smanski M.J."/>
            <person name="Chevrette M.G."/>
            <person name="De Carvalho L.P.S."/>
            <person name="Shen B."/>
        </authorList>
    </citation>
    <scope>NUCLEOTIDE SEQUENCE [LARGE SCALE GENOMIC DNA]</scope>
    <source>
        <strain evidence="1 2">NPDC019275</strain>
    </source>
</reference>
<comment type="caution">
    <text evidence="1">The sequence shown here is derived from an EMBL/GenBank/DDBJ whole genome shotgun (WGS) entry which is preliminary data.</text>
</comment>
<dbReference type="PROSITE" id="PS51257">
    <property type="entry name" value="PROKAR_LIPOPROTEIN"/>
    <property type="match status" value="1"/>
</dbReference>
<name>A0ABW7XD15_9NOCA</name>
<evidence type="ECO:0000313" key="2">
    <source>
        <dbReference type="Proteomes" id="UP001611415"/>
    </source>
</evidence>
<gene>
    <name evidence="1" type="ORF">ACH49W_36350</name>
</gene>
<dbReference type="EMBL" id="JBIRYO010000065">
    <property type="protein sequence ID" value="MFI2478828.1"/>
    <property type="molecule type" value="Genomic_DNA"/>
</dbReference>